<organism evidence="7">
    <name type="scientific">Nymphaea colorata</name>
    <name type="common">pocket water lily</name>
    <dbReference type="NCBI Taxonomy" id="210225"/>
    <lineage>
        <taxon>Eukaryota</taxon>
        <taxon>Viridiplantae</taxon>
        <taxon>Streptophyta</taxon>
        <taxon>Embryophyta</taxon>
        <taxon>Tracheophyta</taxon>
        <taxon>Spermatophyta</taxon>
        <taxon>Magnoliopsida</taxon>
        <taxon>Nymphaeales</taxon>
        <taxon>Nymphaeaceae</taxon>
        <taxon>Nymphaea</taxon>
    </lineage>
</organism>
<dbReference type="Gramene" id="NC11G0244300.1">
    <property type="protein sequence ID" value="NC11G0244300.1:cds"/>
    <property type="gene ID" value="NC11G0244300"/>
</dbReference>
<evidence type="ECO:0000256" key="2">
    <source>
        <dbReference type="ARBA" id="ARBA00022679"/>
    </source>
</evidence>
<dbReference type="OrthoDB" id="775260at2759"/>
<accession>A0A5K0Y0F7</accession>
<dbReference type="Gene3D" id="1.10.287.890">
    <property type="entry name" value="Crystal structure of tRNA isopentenylpyrophosphate transferase (bh2366) domain"/>
    <property type="match status" value="1"/>
</dbReference>
<dbReference type="Gene3D" id="3.40.50.300">
    <property type="entry name" value="P-loop containing nucleotide triphosphate hydrolases"/>
    <property type="match status" value="1"/>
</dbReference>
<evidence type="ECO:0000256" key="4">
    <source>
        <dbReference type="ARBA" id="ARBA00022741"/>
    </source>
</evidence>
<dbReference type="AlphaFoldDB" id="A0A5K0Y0F7"/>
<keyword evidence="3" id="KW-0203">Cytokinin biosynthesis</keyword>
<comment type="similarity">
    <text evidence="1">Belongs to the IPP transferase family.</text>
</comment>
<dbReference type="PANTHER" id="PTHR11088">
    <property type="entry name" value="TRNA DIMETHYLALLYLTRANSFERASE"/>
    <property type="match status" value="1"/>
</dbReference>
<feature type="compositionally biased region" description="Low complexity" evidence="6">
    <location>
        <begin position="189"/>
        <end position="200"/>
    </location>
</feature>
<dbReference type="OMA" id="RNAGWDI"/>
<dbReference type="Pfam" id="PF01715">
    <property type="entry name" value="IPPT"/>
    <property type="match status" value="2"/>
</dbReference>
<dbReference type="SUPFAM" id="SSF52540">
    <property type="entry name" value="P-loop containing nucleoside triphosphate hydrolases"/>
    <property type="match status" value="1"/>
</dbReference>
<dbReference type="GO" id="GO:0006400">
    <property type="term" value="P:tRNA modification"/>
    <property type="evidence" value="ECO:0007669"/>
    <property type="project" value="TreeGrafter"/>
</dbReference>
<dbReference type="GO" id="GO:0052381">
    <property type="term" value="F:tRNA dimethylallyltransferase activity"/>
    <property type="evidence" value="ECO:0007669"/>
    <property type="project" value="TreeGrafter"/>
</dbReference>
<dbReference type="GO" id="GO:0005739">
    <property type="term" value="C:mitochondrion"/>
    <property type="evidence" value="ECO:0007669"/>
    <property type="project" value="TreeGrafter"/>
</dbReference>
<sequence>MAGAWKEKVVVIMGSTGTGKSKLSVDIATKFPSEIINSDKMQVYRGLDIATNKIPGHERAGVPHHLMDFVEPSGGLGAGEYTELAAQAISEIAARGRVPILVGGSNSYIQALVSPDLGPEFRYDCCFIWLDVDLEVLAPYLSRRVDEMMDAGLLTEMAEFYDPSESVQRGVRLSIGVPEFNRYFLRYPPDSSSESSSCSSSEEDWDPEEERRKQMLGEVVDEMKLNTVKLAVKQKSRIENFRSRGWDIHRIDATSVFEAAPSQFGHVWENTVLNPALEIVKKFLSPEAAGLKDSAPSPEAPQVKEADKVGPAGLTSPVS</sequence>
<evidence type="ECO:0000256" key="5">
    <source>
        <dbReference type="ARBA" id="ARBA00022840"/>
    </source>
</evidence>
<dbReference type="PANTHER" id="PTHR11088:SF86">
    <property type="entry name" value="ADENYLATE ISOPENTENYLTRANSFERASE 4-RELATED"/>
    <property type="match status" value="1"/>
</dbReference>
<dbReference type="EMBL" id="LR721776">
    <property type="protein sequence ID" value="VVV70453.1"/>
    <property type="molecule type" value="Genomic_DNA"/>
</dbReference>
<evidence type="ECO:0008006" key="8">
    <source>
        <dbReference type="Google" id="ProtNLM"/>
    </source>
</evidence>
<evidence type="ECO:0000256" key="6">
    <source>
        <dbReference type="SAM" id="MobiDB-lite"/>
    </source>
</evidence>
<keyword evidence="2" id="KW-0808">Transferase</keyword>
<proteinExistence type="inferred from homology"/>
<feature type="region of interest" description="Disordered" evidence="6">
    <location>
        <begin position="189"/>
        <end position="211"/>
    </location>
</feature>
<reference evidence="7" key="1">
    <citation type="submission" date="2019-09" db="EMBL/GenBank/DDBJ databases">
        <authorList>
            <person name="Zhang L."/>
        </authorList>
    </citation>
    <scope>NUCLEOTIDE SEQUENCE</scope>
</reference>
<evidence type="ECO:0000313" key="7">
    <source>
        <dbReference type="EMBL" id="VVV70453.1"/>
    </source>
</evidence>
<evidence type="ECO:0000256" key="1">
    <source>
        <dbReference type="ARBA" id="ARBA00005842"/>
    </source>
</evidence>
<name>A0A5K0Y0F7_9MAGN</name>
<dbReference type="InterPro" id="IPR039657">
    <property type="entry name" value="Dimethylallyltransferase"/>
</dbReference>
<dbReference type="InterPro" id="IPR027417">
    <property type="entry name" value="P-loop_NTPase"/>
</dbReference>
<keyword evidence="4" id="KW-0547">Nucleotide-binding</keyword>
<dbReference type="GO" id="GO:0005524">
    <property type="term" value="F:ATP binding"/>
    <property type="evidence" value="ECO:0007669"/>
    <property type="project" value="UniProtKB-KW"/>
</dbReference>
<gene>
    <name evidence="7" type="ORF">NYM_LOCUS7311</name>
</gene>
<dbReference type="GO" id="GO:0009691">
    <property type="term" value="P:cytokinin biosynthetic process"/>
    <property type="evidence" value="ECO:0007669"/>
    <property type="project" value="UniProtKB-KW"/>
</dbReference>
<keyword evidence="5" id="KW-0067">ATP-binding</keyword>
<evidence type="ECO:0000256" key="3">
    <source>
        <dbReference type="ARBA" id="ARBA00022712"/>
    </source>
</evidence>
<feature type="region of interest" description="Disordered" evidence="6">
    <location>
        <begin position="289"/>
        <end position="319"/>
    </location>
</feature>
<protein>
    <recommendedName>
        <fullName evidence="8">Adenylate isopentenyltransferase</fullName>
    </recommendedName>
</protein>